<dbReference type="Gene3D" id="3.40.33.10">
    <property type="entry name" value="CAP"/>
    <property type="match status" value="1"/>
</dbReference>
<evidence type="ECO:0000313" key="4">
    <source>
        <dbReference type="EMBL" id="PFX27935.1"/>
    </source>
</evidence>
<dbReference type="OrthoDB" id="337038at2759"/>
<dbReference type="Proteomes" id="UP000225706">
    <property type="component" value="Unassembled WGS sequence"/>
</dbReference>
<feature type="chain" id="PRO_5012925313" evidence="2">
    <location>
        <begin position="24"/>
        <end position="313"/>
    </location>
</feature>
<evidence type="ECO:0000256" key="2">
    <source>
        <dbReference type="SAM" id="SignalP"/>
    </source>
</evidence>
<evidence type="ECO:0000256" key="1">
    <source>
        <dbReference type="SAM" id="MobiDB-lite"/>
    </source>
</evidence>
<evidence type="ECO:0000313" key="5">
    <source>
        <dbReference type="Proteomes" id="UP000225706"/>
    </source>
</evidence>
<dbReference type="PANTHER" id="PTHR10334">
    <property type="entry name" value="CYSTEINE-RICH SECRETORY PROTEIN-RELATED"/>
    <property type="match status" value="1"/>
</dbReference>
<gene>
    <name evidence="4" type="primary">GLIPR2</name>
    <name evidence="4" type="ORF">AWC38_SpisGene7345</name>
</gene>
<sequence length="313" mass="34499">MASLKTLVTLSTILIISLQLSKAVPLSNIERKLAHDFPEDLNSFADSAECKDQRDCSWITNESAKQSDGGQTLEEYCKLHRDEPSVKQCSKTCNFCKAPSPAGKPPSPPIEETMAPQTEQPTPETAEPTTAEPATGKPTTVAPKPNPPSGGIPSDSQKYCLEVHNKFRESHNAPPLQWSSELTRDAQEWANRLASLDQFHHDPNLQAKGQGENLYYQSPPERLCNYGESGPQCLSCEHVVGAWYNEKNDYDYTTGEAKTPYAPILHFTQTVWKATRALGMATAVGHNKLFVVARYSPAGNIIGKFQENVLPDL</sequence>
<dbReference type="InterPro" id="IPR034113">
    <property type="entry name" value="SCP_GAPR1-like"/>
</dbReference>
<feature type="compositionally biased region" description="Low complexity" evidence="1">
    <location>
        <begin position="111"/>
        <end position="140"/>
    </location>
</feature>
<dbReference type="Pfam" id="PF00188">
    <property type="entry name" value="CAP"/>
    <property type="match status" value="1"/>
</dbReference>
<dbReference type="InterPro" id="IPR014044">
    <property type="entry name" value="CAP_dom"/>
</dbReference>
<feature type="domain" description="SCP" evidence="3">
    <location>
        <begin position="155"/>
        <end position="303"/>
    </location>
</feature>
<name>A0A2B4SHK1_STYPI</name>
<feature type="region of interest" description="Disordered" evidence="1">
    <location>
        <begin position="98"/>
        <end position="157"/>
    </location>
</feature>
<accession>A0A2B4SHK1</accession>
<dbReference type="STRING" id="50429.A0A2B4SHK1"/>
<evidence type="ECO:0000259" key="3">
    <source>
        <dbReference type="SMART" id="SM00198"/>
    </source>
</evidence>
<protein>
    <submittedName>
        <fullName evidence="4">Golgi-associated plant pathogenesis-related protein 1</fullName>
    </submittedName>
</protein>
<proteinExistence type="predicted"/>
<dbReference type="EMBL" id="LSMT01000092">
    <property type="protein sequence ID" value="PFX27935.1"/>
    <property type="molecule type" value="Genomic_DNA"/>
</dbReference>
<dbReference type="FunFam" id="3.40.33.10:FF:000010">
    <property type="entry name" value="Predicted protein"/>
    <property type="match status" value="1"/>
</dbReference>
<dbReference type="PRINTS" id="PR00837">
    <property type="entry name" value="V5TPXLIKE"/>
</dbReference>
<dbReference type="AlphaFoldDB" id="A0A2B4SHK1"/>
<dbReference type="InterPro" id="IPR035940">
    <property type="entry name" value="CAP_sf"/>
</dbReference>
<dbReference type="SUPFAM" id="SSF55797">
    <property type="entry name" value="PR-1-like"/>
    <property type="match status" value="1"/>
</dbReference>
<dbReference type="SMART" id="SM00198">
    <property type="entry name" value="SCP"/>
    <property type="match status" value="1"/>
</dbReference>
<reference evidence="5" key="1">
    <citation type="journal article" date="2017" name="bioRxiv">
        <title>Comparative analysis of the genomes of Stylophora pistillata and Acropora digitifera provides evidence for extensive differences between species of corals.</title>
        <authorList>
            <person name="Voolstra C.R."/>
            <person name="Li Y."/>
            <person name="Liew Y.J."/>
            <person name="Baumgarten S."/>
            <person name="Zoccola D."/>
            <person name="Flot J.-F."/>
            <person name="Tambutte S."/>
            <person name="Allemand D."/>
            <person name="Aranda M."/>
        </authorList>
    </citation>
    <scope>NUCLEOTIDE SEQUENCE [LARGE SCALE GENOMIC DNA]</scope>
</reference>
<dbReference type="CDD" id="cd05382">
    <property type="entry name" value="CAP_GAPR1-like"/>
    <property type="match status" value="1"/>
</dbReference>
<keyword evidence="5" id="KW-1185">Reference proteome</keyword>
<organism evidence="4 5">
    <name type="scientific">Stylophora pistillata</name>
    <name type="common">Smooth cauliflower coral</name>
    <dbReference type="NCBI Taxonomy" id="50429"/>
    <lineage>
        <taxon>Eukaryota</taxon>
        <taxon>Metazoa</taxon>
        <taxon>Cnidaria</taxon>
        <taxon>Anthozoa</taxon>
        <taxon>Hexacorallia</taxon>
        <taxon>Scleractinia</taxon>
        <taxon>Astrocoeniina</taxon>
        <taxon>Pocilloporidae</taxon>
        <taxon>Stylophora</taxon>
    </lineage>
</organism>
<keyword evidence="2" id="KW-0732">Signal</keyword>
<feature type="signal peptide" evidence="2">
    <location>
        <begin position="1"/>
        <end position="23"/>
    </location>
</feature>
<comment type="caution">
    <text evidence="4">The sequence shown here is derived from an EMBL/GenBank/DDBJ whole genome shotgun (WGS) entry which is preliminary data.</text>
</comment>
<dbReference type="InterPro" id="IPR001283">
    <property type="entry name" value="CRISP-related"/>
</dbReference>